<feature type="compositionally biased region" description="Pro residues" evidence="2">
    <location>
        <begin position="114"/>
        <end position="137"/>
    </location>
</feature>
<accession>A0A443LND1</accession>
<dbReference type="AlphaFoldDB" id="A0A443LND1"/>
<feature type="compositionally biased region" description="Low complexity" evidence="2">
    <location>
        <begin position="234"/>
        <end position="246"/>
    </location>
</feature>
<dbReference type="RefSeq" id="WP_128156873.1">
    <property type="nucleotide sequence ID" value="NZ_JBHSOM010000004.1"/>
</dbReference>
<gene>
    <name evidence="5" type="ORF">EOW66_13615</name>
</gene>
<feature type="domain" description="OmpA-like" evidence="4">
    <location>
        <begin position="538"/>
        <end position="663"/>
    </location>
</feature>
<feature type="signal peptide" evidence="3">
    <location>
        <begin position="1"/>
        <end position="24"/>
    </location>
</feature>
<feature type="region of interest" description="Disordered" evidence="2">
    <location>
        <begin position="48"/>
        <end position="371"/>
    </location>
</feature>
<evidence type="ECO:0000256" key="3">
    <source>
        <dbReference type="SAM" id="SignalP"/>
    </source>
</evidence>
<evidence type="ECO:0000259" key="4">
    <source>
        <dbReference type="PROSITE" id="PS51123"/>
    </source>
</evidence>
<dbReference type="InterPro" id="IPR050330">
    <property type="entry name" value="Bact_OuterMem_StrucFunc"/>
</dbReference>
<protein>
    <submittedName>
        <fullName evidence="5">OmpA family protein</fullName>
    </submittedName>
</protein>
<dbReference type="Gene3D" id="3.30.1330.60">
    <property type="entry name" value="OmpA-like domain"/>
    <property type="match status" value="1"/>
</dbReference>
<feature type="compositionally biased region" description="Pro residues" evidence="2">
    <location>
        <begin position="307"/>
        <end position="318"/>
    </location>
</feature>
<dbReference type="GO" id="GO:0016020">
    <property type="term" value="C:membrane"/>
    <property type="evidence" value="ECO:0007669"/>
    <property type="project" value="UniProtKB-UniRule"/>
</dbReference>
<keyword evidence="6" id="KW-1185">Reference proteome</keyword>
<evidence type="ECO:0000256" key="2">
    <source>
        <dbReference type="SAM" id="MobiDB-lite"/>
    </source>
</evidence>
<feature type="compositionally biased region" description="Pro residues" evidence="2">
    <location>
        <begin position="220"/>
        <end position="233"/>
    </location>
</feature>
<feature type="compositionally biased region" description="Low complexity" evidence="2">
    <location>
        <begin position="149"/>
        <end position="162"/>
    </location>
</feature>
<evidence type="ECO:0000313" key="6">
    <source>
        <dbReference type="Proteomes" id="UP000288071"/>
    </source>
</evidence>
<evidence type="ECO:0000256" key="1">
    <source>
        <dbReference type="PROSITE-ProRule" id="PRU00473"/>
    </source>
</evidence>
<feature type="compositionally biased region" description="Low complexity" evidence="2">
    <location>
        <begin position="271"/>
        <end position="283"/>
    </location>
</feature>
<feature type="compositionally biased region" description="Pro residues" evidence="2">
    <location>
        <begin position="188"/>
        <end position="204"/>
    </location>
</feature>
<organism evidence="5 6">
    <name type="scientific">Paenirhodobacter huangdaonensis</name>
    <dbReference type="NCBI Taxonomy" id="2501515"/>
    <lineage>
        <taxon>Bacteria</taxon>
        <taxon>Pseudomonadati</taxon>
        <taxon>Pseudomonadota</taxon>
        <taxon>Alphaproteobacteria</taxon>
        <taxon>Rhodobacterales</taxon>
        <taxon>Rhodobacter group</taxon>
        <taxon>Paenirhodobacter</taxon>
    </lineage>
</organism>
<keyword evidence="1" id="KW-0472">Membrane</keyword>
<dbReference type="PANTHER" id="PTHR30329">
    <property type="entry name" value="STATOR ELEMENT OF FLAGELLAR MOTOR COMPLEX"/>
    <property type="match status" value="1"/>
</dbReference>
<dbReference type="InterPro" id="IPR006665">
    <property type="entry name" value="OmpA-like"/>
</dbReference>
<dbReference type="PROSITE" id="PS51123">
    <property type="entry name" value="OMPA_2"/>
    <property type="match status" value="1"/>
</dbReference>
<dbReference type="PANTHER" id="PTHR30329:SF21">
    <property type="entry name" value="LIPOPROTEIN YIAD-RELATED"/>
    <property type="match status" value="1"/>
</dbReference>
<dbReference type="EMBL" id="SAVA01000008">
    <property type="protein sequence ID" value="RWR50668.1"/>
    <property type="molecule type" value="Genomic_DNA"/>
</dbReference>
<reference evidence="6" key="2">
    <citation type="submission" date="2019-01" db="EMBL/GenBank/DDBJ databases">
        <title>Sinorhodobacter populi sp. nov. isolated from the symptomatic bark tissue of Populus euramericana canker.</title>
        <authorList>
            <person name="Li Y."/>
        </authorList>
    </citation>
    <scope>NUCLEOTIDE SEQUENCE [LARGE SCALE GENOMIC DNA]</scope>
    <source>
        <strain evidence="6">CGMCC 1.12963</strain>
    </source>
</reference>
<keyword evidence="3" id="KW-0732">Signal</keyword>
<sequence length="664" mass="70792">MKILRMTTALVAGLSILQPTVIEAQGNAGSSCVAAQIADGKSANEARRICAGQGGGGGNAVKPPKPQKKTHEPFDTPLQQQRRAVPATPATPPAMPGLRPAQPARPPKTAQPTPLQPKPAKPQPATPQPLQPKPAKPQPSQGADAVWPNRNQNRNQNQNQNRVQLPGQQARPERTPVPTTPFWQKPPGEAPSPRTPQPGTPKPAKPQAGGLPPVVAQPSDNPPVPRQPKPAKPQPGGQLPAQMQPKPAKPQPGVRPVPGQQPGNPPPPQIVPLLPGQQQARPGLQPPQPQRLPPNLRDALDSQNRLPPRPVPVLPVKPPRNEALSAGIDPKAPPPPGVRIQRQVFTRENTRRPGQDFHTNPYGQPRAHKKDSGLSDLEKLAILGLGALAVGALLNNGSRVAANSGDRVVVRNPDGSYSVLKDDDVLMRQPGTTMSSESYPDGSLRTVATKPDGTQIVTLYDPMRRIVKRVRIDPDGRRYVLIDDSRDLAPVDYATLPAPTGYYSSSNNEAALREALAAQNPANRAFSLAQIRQIEQVRALAPAVTVQNVIFPSGSAAIGPDQAPALSELGRTMQDMIAANPEEVFLVEGHTDAVGDPAYNLALSDRRAESLALALSDYYGVPSENMVVQGYGEEELLVPTSGAEAANRRTVVRRITGLLDVAQE</sequence>
<comment type="caution">
    <text evidence="5">The sequence shown here is derived from an EMBL/GenBank/DDBJ whole genome shotgun (WGS) entry which is preliminary data.</text>
</comment>
<proteinExistence type="predicted"/>
<evidence type="ECO:0000313" key="5">
    <source>
        <dbReference type="EMBL" id="RWR50668.1"/>
    </source>
</evidence>
<dbReference type="InterPro" id="IPR036737">
    <property type="entry name" value="OmpA-like_sf"/>
</dbReference>
<dbReference type="Proteomes" id="UP000288071">
    <property type="component" value="Unassembled WGS sequence"/>
</dbReference>
<reference evidence="5 6" key="1">
    <citation type="submission" date="2019-01" db="EMBL/GenBank/DDBJ databases">
        <title>Sinorhodobacter populi sp. nov. isolated from the symptomatic bark tissue of Populus euramericana canker.</title>
        <authorList>
            <person name="Xu G."/>
        </authorList>
    </citation>
    <scope>NUCLEOTIDE SEQUENCE [LARGE SCALE GENOMIC DNA]</scope>
    <source>
        <strain evidence="5 6">CGMCC 1.12963</strain>
    </source>
</reference>
<name>A0A443LND1_9RHOB</name>
<dbReference type="CDD" id="cd07185">
    <property type="entry name" value="OmpA_C-like"/>
    <property type="match status" value="1"/>
</dbReference>
<feature type="chain" id="PRO_5019168748" evidence="3">
    <location>
        <begin position="25"/>
        <end position="664"/>
    </location>
</feature>
<dbReference type="SUPFAM" id="SSF103088">
    <property type="entry name" value="OmpA-like"/>
    <property type="match status" value="1"/>
</dbReference>
<dbReference type="Pfam" id="PF00691">
    <property type="entry name" value="OmpA"/>
    <property type="match status" value="1"/>
</dbReference>